<sequence length="65" mass="7303">GSGDSGNFFKFLYVTYIKSISPQDMIWFSSLCLSSLGLNLYTKTKNKASFLCLILKFVAAVTYLF</sequence>
<feature type="transmembrane region" description="Helical" evidence="1">
    <location>
        <begin position="25"/>
        <end position="41"/>
    </location>
</feature>
<keyword evidence="1" id="KW-0812">Transmembrane</keyword>
<keyword evidence="1" id="KW-0472">Membrane</keyword>
<feature type="non-terminal residue" evidence="2">
    <location>
        <position position="1"/>
    </location>
</feature>
<name>A0A0V0GGI1_SOLCH</name>
<dbReference type="AlphaFoldDB" id="A0A0V0GGI1"/>
<dbReference type="EMBL" id="GEDG01041276">
    <property type="protein sequence ID" value="JAP06448.1"/>
    <property type="molecule type" value="Transcribed_RNA"/>
</dbReference>
<proteinExistence type="predicted"/>
<protein>
    <submittedName>
        <fullName evidence="2">Putative ovule protein</fullName>
    </submittedName>
</protein>
<reference evidence="2" key="1">
    <citation type="submission" date="2015-12" db="EMBL/GenBank/DDBJ databases">
        <title>Gene expression during late stages of embryo sac development: a critical building block for successful pollen-pistil interactions.</title>
        <authorList>
            <person name="Liu Y."/>
            <person name="Joly V."/>
            <person name="Sabar M."/>
            <person name="Matton D.P."/>
        </authorList>
    </citation>
    <scope>NUCLEOTIDE SEQUENCE</scope>
</reference>
<evidence type="ECO:0000313" key="2">
    <source>
        <dbReference type="EMBL" id="JAP06448.1"/>
    </source>
</evidence>
<keyword evidence="1" id="KW-1133">Transmembrane helix</keyword>
<evidence type="ECO:0000256" key="1">
    <source>
        <dbReference type="SAM" id="Phobius"/>
    </source>
</evidence>
<accession>A0A0V0GGI1</accession>
<organism evidence="2">
    <name type="scientific">Solanum chacoense</name>
    <name type="common">Chaco potato</name>
    <dbReference type="NCBI Taxonomy" id="4108"/>
    <lineage>
        <taxon>Eukaryota</taxon>
        <taxon>Viridiplantae</taxon>
        <taxon>Streptophyta</taxon>
        <taxon>Embryophyta</taxon>
        <taxon>Tracheophyta</taxon>
        <taxon>Spermatophyta</taxon>
        <taxon>Magnoliopsida</taxon>
        <taxon>eudicotyledons</taxon>
        <taxon>Gunneridae</taxon>
        <taxon>Pentapetalae</taxon>
        <taxon>asterids</taxon>
        <taxon>lamiids</taxon>
        <taxon>Solanales</taxon>
        <taxon>Solanaceae</taxon>
        <taxon>Solanoideae</taxon>
        <taxon>Solaneae</taxon>
        <taxon>Solanum</taxon>
    </lineage>
</organism>